<keyword evidence="6" id="KW-1185">Reference proteome</keyword>
<dbReference type="OrthoDB" id="9780211at2"/>
<sequence length="157" mass="17186">MSAIDYIKGDATQPVGTGNKIIVHICNDIGRWGKGFVLAVSARWPEPEKQYRTWYADATNFALGQAQFVKVTSNIWVANVIGQHKIVKGKGGIPPIRYEAVQEGLRMVSSFALENNATVHMPRIGCGLAGGTWDKIEPIIIEELLNKGVAVTVYDFA</sequence>
<dbReference type="GO" id="GO:0003678">
    <property type="term" value="F:DNA helicase activity"/>
    <property type="evidence" value="ECO:0007669"/>
    <property type="project" value="InterPro"/>
</dbReference>
<evidence type="ECO:0000313" key="6">
    <source>
        <dbReference type="Proteomes" id="UP000253410"/>
    </source>
</evidence>
<protein>
    <submittedName>
        <fullName evidence="5">Appr-1-p processing protein</fullName>
    </submittedName>
</protein>
<dbReference type="GO" id="GO:0006281">
    <property type="term" value="P:DNA repair"/>
    <property type="evidence" value="ECO:0007669"/>
    <property type="project" value="InterPro"/>
</dbReference>
<dbReference type="SUPFAM" id="SSF52949">
    <property type="entry name" value="Macro domain-like"/>
    <property type="match status" value="1"/>
</dbReference>
<dbReference type="AlphaFoldDB" id="A0A365XV56"/>
<dbReference type="GO" id="GO:0005524">
    <property type="term" value="F:ATP binding"/>
    <property type="evidence" value="ECO:0007669"/>
    <property type="project" value="UniProtKB-KW"/>
</dbReference>
<organism evidence="5 6">
    <name type="scientific">Chitinophaga flava</name>
    <dbReference type="NCBI Taxonomy" id="2259036"/>
    <lineage>
        <taxon>Bacteria</taxon>
        <taxon>Pseudomonadati</taxon>
        <taxon>Bacteroidota</taxon>
        <taxon>Chitinophagia</taxon>
        <taxon>Chitinophagales</taxon>
        <taxon>Chitinophagaceae</taxon>
        <taxon>Chitinophaga</taxon>
    </lineage>
</organism>
<dbReference type="Gene3D" id="3.40.220.10">
    <property type="entry name" value="Leucine Aminopeptidase, subunit E, domain 1"/>
    <property type="match status" value="1"/>
</dbReference>
<dbReference type="PANTHER" id="PTHR47157:SF1">
    <property type="entry name" value="CHROMODOMAIN-HELICASE-DNA-BINDING PROTEIN 1-LIKE"/>
    <property type="match status" value="1"/>
</dbReference>
<reference evidence="5 6" key="1">
    <citation type="submission" date="2018-05" db="EMBL/GenBank/DDBJ databases">
        <title>Chitinophaga sp. K3CV102501T nov., isolated from isolated from a monsoon evergreen broad-leaved forest soil.</title>
        <authorList>
            <person name="Lv Y."/>
        </authorList>
    </citation>
    <scope>NUCLEOTIDE SEQUENCE [LARGE SCALE GENOMIC DNA]</scope>
    <source>
        <strain evidence="5 6">GDMCC 1.1325</strain>
    </source>
</reference>
<feature type="domain" description="Macro" evidence="4">
    <location>
        <begin position="1"/>
        <end position="157"/>
    </location>
</feature>
<dbReference type="SMART" id="SM00506">
    <property type="entry name" value="A1pp"/>
    <property type="match status" value="1"/>
</dbReference>
<dbReference type="InterPro" id="IPR002589">
    <property type="entry name" value="Macro_dom"/>
</dbReference>
<keyword evidence="2" id="KW-0547">Nucleotide-binding</keyword>
<proteinExistence type="inferred from homology"/>
<evidence type="ECO:0000313" key="5">
    <source>
        <dbReference type="EMBL" id="RBL89988.1"/>
    </source>
</evidence>
<evidence type="ECO:0000256" key="3">
    <source>
        <dbReference type="ARBA" id="ARBA00022840"/>
    </source>
</evidence>
<name>A0A365XV56_9BACT</name>
<gene>
    <name evidence="5" type="ORF">DF182_26300</name>
</gene>
<comment type="caution">
    <text evidence="5">The sequence shown here is derived from an EMBL/GenBank/DDBJ whole genome shotgun (WGS) entry which is preliminary data.</text>
</comment>
<evidence type="ECO:0000259" key="4">
    <source>
        <dbReference type="PROSITE" id="PS51154"/>
    </source>
</evidence>
<dbReference type="InterPro" id="IPR031053">
    <property type="entry name" value="ALC1"/>
</dbReference>
<dbReference type="InterPro" id="IPR043472">
    <property type="entry name" value="Macro_dom-like"/>
</dbReference>
<dbReference type="Proteomes" id="UP000253410">
    <property type="component" value="Unassembled WGS sequence"/>
</dbReference>
<evidence type="ECO:0000256" key="1">
    <source>
        <dbReference type="ARBA" id="ARBA00007025"/>
    </source>
</evidence>
<dbReference type="PANTHER" id="PTHR47157">
    <property type="entry name" value="CHROMODOMAIN-HELICASE-DNA-BINDING PROTEIN 1-LIKE"/>
    <property type="match status" value="1"/>
</dbReference>
<dbReference type="PROSITE" id="PS51154">
    <property type="entry name" value="MACRO"/>
    <property type="match status" value="1"/>
</dbReference>
<dbReference type="EMBL" id="QFFJ01000002">
    <property type="protein sequence ID" value="RBL89988.1"/>
    <property type="molecule type" value="Genomic_DNA"/>
</dbReference>
<dbReference type="GO" id="GO:0006338">
    <property type="term" value="P:chromatin remodeling"/>
    <property type="evidence" value="ECO:0007669"/>
    <property type="project" value="InterPro"/>
</dbReference>
<accession>A0A365XV56</accession>
<comment type="similarity">
    <text evidence="1">Belongs to the SNF2/RAD54 helicase family.</text>
</comment>
<keyword evidence="3" id="KW-0067">ATP-binding</keyword>
<evidence type="ECO:0000256" key="2">
    <source>
        <dbReference type="ARBA" id="ARBA00022741"/>
    </source>
</evidence>